<accession>A0A2G2XLS9</accession>
<dbReference type="GO" id="GO:0006508">
    <property type="term" value="P:proteolysis"/>
    <property type="evidence" value="ECO:0007669"/>
    <property type="project" value="InterPro"/>
</dbReference>
<keyword evidence="2" id="KW-0732">Signal</keyword>
<evidence type="ECO:0000256" key="3">
    <source>
        <dbReference type="PROSITE-ProRule" id="PRU01240"/>
    </source>
</evidence>
<reference evidence="6" key="2">
    <citation type="journal article" date="2017" name="J. Anim. Genet.">
        <title>Multiple reference genome sequences of hot pepper reveal the massive evolution of plant disease resistance genes by retroduplication.</title>
        <authorList>
            <person name="Kim S."/>
            <person name="Park J."/>
            <person name="Yeom S.-I."/>
            <person name="Kim Y.-M."/>
            <person name="Seo E."/>
            <person name="Kim K.-T."/>
            <person name="Kim M.-S."/>
            <person name="Lee J.M."/>
            <person name="Cheong K."/>
            <person name="Shin H.-S."/>
            <person name="Kim S.-B."/>
            <person name="Han K."/>
            <person name="Lee J."/>
            <person name="Park M."/>
            <person name="Lee H.-A."/>
            <person name="Lee H.-Y."/>
            <person name="Lee Y."/>
            <person name="Oh S."/>
            <person name="Lee J.H."/>
            <person name="Choi E."/>
            <person name="Choi E."/>
            <person name="Lee S.E."/>
            <person name="Jeon J."/>
            <person name="Kim H."/>
            <person name="Choi G."/>
            <person name="Song H."/>
            <person name="Lee J."/>
            <person name="Lee S.-C."/>
            <person name="Kwon J.-K."/>
            <person name="Lee H.-Y."/>
            <person name="Koo N."/>
            <person name="Hong Y."/>
            <person name="Kim R.W."/>
            <person name="Kang W.-H."/>
            <person name="Huh J.H."/>
            <person name="Kang B.-C."/>
            <person name="Yang T.-J."/>
            <person name="Lee Y.-H."/>
            <person name="Bennetzen J.L."/>
            <person name="Choi D."/>
        </authorList>
    </citation>
    <scope>NUCLEOTIDE SEQUENCE [LARGE SCALE GENOMIC DNA]</scope>
    <source>
        <strain evidence="6">cv. PBC81</strain>
    </source>
</reference>
<dbReference type="InterPro" id="IPR000209">
    <property type="entry name" value="Peptidase_S8/S53_dom"/>
</dbReference>
<evidence type="ECO:0000259" key="4">
    <source>
        <dbReference type="Pfam" id="PF00082"/>
    </source>
</evidence>
<dbReference type="Gene3D" id="3.40.50.200">
    <property type="entry name" value="Peptidase S8/S53 domain"/>
    <property type="match status" value="1"/>
</dbReference>
<name>A0A2G2XLS9_CAPBA</name>
<dbReference type="Pfam" id="PF00082">
    <property type="entry name" value="Peptidase_S8"/>
    <property type="match status" value="1"/>
</dbReference>
<dbReference type="GO" id="GO:0004252">
    <property type="term" value="F:serine-type endopeptidase activity"/>
    <property type="evidence" value="ECO:0007669"/>
    <property type="project" value="InterPro"/>
</dbReference>
<dbReference type="AlphaFoldDB" id="A0A2G2XLS9"/>
<evidence type="ECO:0000313" key="6">
    <source>
        <dbReference type="Proteomes" id="UP000224567"/>
    </source>
</evidence>
<feature type="domain" description="Peptidase S8/S53" evidence="4">
    <location>
        <begin position="13"/>
        <end position="127"/>
    </location>
</feature>
<dbReference type="PANTHER" id="PTHR10795">
    <property type="entry name" value="PROPROTEIN CONVERTASE SUBTILISIN/KEXIN"/>
    <property type="match status" value="1"/>
</dbReference>
<organism evidence="5 6">
    <name type="scientific">Capsicum baccatum</name>
    <name type="common">Peruvian pepper</name>
    <dbReference type="NCBI Taxonomy" id="33114"/>
    <lineage>
        <taxon>Eukaryota</taxon>
        <taxon>Viridiplantae</taxon>
        <taxon>Streptophyta</taxon>
        <taxon>Embryophyta</taxon>
        <taxon>Tracheophyta</taxon>
        <taxon>Spermatophyta</taxon>
        <taxon>Magnoliopsida</taxon>
        <taxon>eudicotyledons</taxon>
        <taxon>Gunneridae</taxon>
        <taxon>Pentapetalae</taxon>
        <taxon>asterids</taxon>
        <taxon>lamiids</taxon>
        <taxon>Solanales</taxon>
        <taxon>Solanaceae</taxon>
        <taxon>Solanoideae</taxon>
        <taxon>Capsiceae</taxon>
        <taxon>Capsicum</taxon>
    </lineage>
</organism>
<reference evidence="5 6" key="1">
    <citation type="journal article" date="2017" name="Genome Biol.">
        <title>New reference genome sequences of hot pepper reveal the massive evolution of plant disease-resistance genes by retroduplication.</title>
        <authorList>
            <person name="Kim S."/>
            <person name="Park J."/>
            <person name="Yeom S.I."/>
            <person name="Kim Y.M."/>
            <person name="Seo E."/>
            <person name="Kim K.T."/>
            <person name="Kim M.S."/>
            <person name="Lee J.M."/>
            <person name="Cheong K."/>
            <person name="Shin H.S."/>
            <person name="Kim S.B."/>
            <person name="Han K."/>
            <person name="Lee J."/>
            <person name="Park M."/>
            <person name="Lee H.A."/>
            <person name="Lee H.Y."/>
            <person name="Lee Y."/>
            <person name="Oh S."/>
            <person name="Lee J.H."/>
            <person name="Choi E."/>
            <person name="Choi E."/>
            <person name="Lee S.E."/>
            <person name="Jeon J."/>
            <person name="Kim H."/>
            <person name="Choi G."/>
            <person name="Song H."/>
            <person name="Lee J."/>
            <person name="Lee S.C."/>
            <person name="Kwon J.K."/>
            <person name="Lee H.Y."/>
            <person name="Koo N."/>
            <person name="Hong Y."/>
            <person name="Kim R.W."/>
            <person name="Kang W.H."/>
            <person name="Huh J.H."/>
            <person name="Kang B.C."/>
            <person name="Yang T.J."/>
            <person name="Lee Y.H."/>
            <person name="Bennetzen J.L."/>
            <person name="Choi D."/>
        </authorList>
    </citation>
    <scope>NUCLEOTIDE SEQUENCE [LARGE SCALE GENOMIC DNA]</scope>
    <source>
        <strain evidence="6">cv. PBC81</strain>
    </source>
</reference>
<evidence type="ECO:0000256" key="1">
    <source>
        <dbReference type="ARBA" id="ARBA00011073"/>
    </source>
</evidence>
<dbReference type="OrthoDB" id="1645289at2759"/>
<dbReference type="Proteomes" id="UP000224567">
    <property type="component" value="Unassembled WGS sequence"/>
</dbReference>
<comment type="caution">
    <text evidence="5">The sequence shown here is derived from an EMBL/GenBank/DDBJ whole genome shotgun (WGS) entry which is preliminary data.</text>
</comment>
<evidence type="ECO:0000313" key="5">
    <source>
        <dbReference type="EMBL" id="PHT58453.1"/>
    </source>
</evidence>
<keyword evidence="6" id="KW-1185">Reference proteome</keyword>
<dbReference type="CDD" id="cd09272">
    <property type="entry name" value="RNase_HI_RT_Ty1"/>
    <property type="match status" value="1"/>
</dbReference>
<dbReference type="EMBL" id="MLFT02000001">
    <property type="protein sequence ID" value="PHT58453.1"/>
    <property type="molecule type" value="Genomic_DNA"/>
</dbReference>
<dbReference type="STRING" id="33114.A0A2G2XLS9"/>
<sequence length="390" mass="43542">MNLLGGGPSDPPFDDSVHGTHTTSMAAGNFIDHANIFRNANGTSTGMAPLAHIAMYKVCSEDGSYKEADMLDGIEAAIYDCVNVISISIGRHHLKLYDDYIIVCSFAAIRNGIIVVNSAGKKGPGSGGSFSTIAATWKASFTIKPTKQFICDLRYKNPSNSIGLALSQSHYIEKVLDKFKDIEFGIPKTPLDMNFALRKNEGESDSQLEYARVLGCLIEEVEWLRNFLKDIPYWPKPVAPVCIHCDRQAKIGKAGSMMYNGISCHIRWRHNTIRELLSSGIITIDYVKSKDNVSDQLTKGLSREGVERTSKGMRLRPRTSQHSGNLPSRLEITRARFKEIKQSFLWQDWTFRNHLCKGEVEAASKRILVKAYSLSSHETGMCSWLKRTKL</sequence>
<protein>
    <recommendedName>
        <fullName evidence="4">Peptidase S8/S53 domain-containing protein</fullName>
    </recommendedName>
</protein>
<dbReference type="InterPro" id="IPR036852">
    <property type="entry name" value="Peptidase_S8/S53_dom_sf"/>
</dbReference>
<dbReference type="PROSITE" id="PS51892">
    <property type="entry name" value="SUBTILASE"/>
    <property type="match status" value="1"/>
</dbReference>
<comment type="similarity">
    <text evidence="1 3">Belongs to the peptidase S8 family.</text>
</comment>
<dbReference type="InterPro" id="IPR045051">
    <property type="entry name" value="SBT"/>
</dbReference>
<proteinExistence type="inferred from homology"/>
<evidence type="ECO:0000256" key="2">
    <source>
        <dbReference type="ARBA" id="ARBA00022729"/>
    </source>
</evidence>
<gene>
    <name evidence="5" type="ORF">CQW23_00816</name>
</gene>
<dbReference type="SUPFAM" id="SSF52743">
    <property type="entry name" value="Subtilisin-like"/>
    <property type="match status" value="1"/>
</dbReference>
<comment type="caution">
    <text evidence="3">Lacks conserved residue(s) required for the propagation of feature annotation.</text>
</comment>